<keyword evidence="4" id="KW-0378">Hydrolase</keyword>
<dbReference type="PROSITE" id="PS50035">
    <property type="entry name" value="PLD"/>
    <property type="match status" value="1"/>
</dbReference>
<dbReference type="PANTHER" id="PTHR43856:SF1">
    <property type="entry name" value="MITOCHONDRIAL CARDIOLIPIN HYDROLASE"/>
    <property type="match status" value="1"/>
</dbReference>
<feature type="chain" id="PRO_5015340746" description="phospholipase D" evidence="7">
    <location>
        <begin position="27"/>
        <end position="195"/>
    </location>
</feature>
<keyword evidence="7" id="KW-0732">Signal</keyword>
<dbReference type="Gene3D" id="3.30.870.10">
    <property type="entry name" value="Endonuclease Chain A"/>
    <property type="match status" value="1"/>
</dbReference>
<dbReference type="GO" id="GO:0006793">
    <property type="term" value="P:phosphorus metabolic process"/>
    <property type="evidence" value="ECO:0007669"/>
    <property type="project" value="UniProtKB-ARBA"/>
</dbReference>
<evidence type="ECO:0000313" key="10">
    <source>
        <dbReference type="Proteomes" id="UP000244792"/>
    </source>
</evidence>
<feature type="domain" description="PLD phosphodiesterase" evidence="8">
    <location>
        <begin position="129"/>
        <end position="156"/>
    </location>
</feature>
<evidence type="ECO:0000256" key="2">
    <source>
        <dbReference type="ARBA" id="ARBA00008664"/>
    </source>
</evidence>
<evidence type="ECO:0000256" key="5">
    <source>
        <dbReference type="ARBA" id="ARBA00022963"/>
    </source>
</evidence>
<dbReference type="EC" id="3.1.4.4" evidence="3"/>
<dbReference type="GO" id="GO:0016042">
    <property type="term" value="P:lipid catabolic process"/>
    <property type="evidence" value="ECO:0007669"/>
    <property type="project" value="UniProtKB-KW"/>
</dbReference>
<dbReference type="KEGG" id="taci:TDSAC_0779"/>
<evidence type="ECO:0000256" key="6">
    <source>
        <dbReference type="ARBA" id="ARBA00023098"/>
    </source>
</evidence>
<dbReference type="InterPro" id="IPR051406">
    <property type="entry name" value="PLD_domain"/>
</dbReference>
<reference evidence="9 10" key="1">
    <citation type="submission" date="2017-04" db="EMBL/GenBank/DDBJ databases">
        <title>Genomic insights into metabolism of Thermodesulfobium acidiphilum.</title>
        <authorList>
            <person name="Toshchakov S.V."/>
            <person name="Frolov E.N."/>
            <person name="Kublanov I.V."/>
            <person name="Samarov N.I."/>
            <person name="Novikov A."/>
            <person name="Lebedinsky A.V."/>
            <person name="Bonch-Osmolovskaya E.A."/>
            <person name="Chernyh N.A."/>
        </authorList>
    </citation>
    <scope>NUCLEOTIDE SEQUENCE [LARGE SCALE GENOMIC DNA]</scope>
    <source>
        <strain evidence="9 10">3127-1</strain>
    </source>
</reference>
<dbReference type="PROSITE" id="PS51257">
    <property type="entry name" value="PROKAR_LIPOPROTEIN"/>
    <property type="match status" value="1"/>
</dbReference>
<gene>
    <name evidence="9" type="ORF">TDSAC_0779</name>
</gene>
<dbReference type="GO" id="GO:0016891">
    <property type="term" value="F:RNA endonuclease activity producing 5'-phosphomonoesters, hydrolytic mechanism"/>
    <property type="evidence" value="ECO:0007669"/>
    <property type="project" value="TreeGrafter"/>
</dbReference>
<evidence type="ECO:0000256" key="3">
    <source>
        <dbReference type="ARBA" id="ARBA00012027"/>
    </source>
</evidence>
<keyword evidence="5" id="KW-0442">Lipid degradation</keyword>
<proteinExistence type="inferred from homology"/>
<dbReference type="InterPro" id="IPR001736">
    <property type="entry name" value="PLipase_D/transphosphatidylase"/>
</dbReference>
<evidence type="ECO:0000259" key="8">
    <source>
        <dbReference type="PROSITE" id="PS50035"/>
    </source>
</evidence>
<dbReference type="GO" id="GO:0004630">
    <property type="term" value="F:phospholipase D activity"/>
    <property type="evidence" value="ECO:0007669"/>
    <property type="project" value="UniProtKB-EC"/>
</dbReference>
<organism evidence="9 10">
    <name type="scientific">Thermodesulfobium acidiphilum</name>
    <dbReference type="NCBI Taxonomy" id="1794699"/>
    <lineage>
        <taxon>Bacteria</taxon>
        <taxon>Pseudomonadati</taxon>
        <taxon>Thermodesulfobiota</taxon>
        <taxon>Thermodesulfobiia</taxon>
        <taxon>Thermodesulfobiales</taxon>
        <taxon>Thermodesulfobiaceae</taxon>
        <taxon>Thermodesulfobium</taxon>
    </lineage>
</organism>
<evidence type="ECO:0000313" key="9">
    <source>
        <dbReference type="EMBL" id="AWB10142.1"/>
    </source>
</evidence>
<name>A0A2R4W060_THEAF</name>
<evidence type="ECO:0000256" key="1">
    <source>
        <dbReference type="ARBA" id="ARBA00000798"/>
    </source>
</evidence>
<dbReference type="Pfam" id="PF13091">
    <property type="entry name" value="PLDc_2"/>
    <property type="match status" value="1"/>
</dbReference>
<keyword evidence="10" id="KW-1185">Reference proteome</keyword>
<dbReference type="PANTHER" id="PTHR43856">
    <property type="entry name" value="CARDIOLIPIN HYDROLASE"/>
    <property type="match status" value="1"/>
</dbReference>
<dbReference type="Proteomes" id="UP000244792">
    <property type="component" value="Chromosome"/>
</dbReference>
<keyword evidence="6" id="KW-0443">Lipid metabolism</keyword>
<evidence type="ECO:0000256" key="7">
    <source>
        <dbReference type="SAM" id="SignalP"/>
    </source>
</evidence>
<dbReference type="OrthoDB" id="281759at2"/>
<comment type="catalytic activity">
    <reaction evidence="1">
        <text>a 1,2-diacyl-sn-glycero-3-phosphocholine + H2O = a 1,2-diacyl-sn-glycero-3-phosphate + choline + H(+)</text>
        <dbReference type="Rhea" id="RHEA:14445"/>
        <dbReference type="ChEBI" id="CHEBI:15354"/>
        <dbReference type="ChEBI" id="CHEBI:15377"/>
        <dbReference type="ChEBI" id="CHEBI:15378"/>
        <dbReference type="ChEBI" id="CHEBI:57643"/>
        <dbReference type="ChEBI" id="CHEBI:58608"/>
        <dbReference type="EC" id="3.1.4.4"/>
    </reaction>
</comment>
<dbReference type="RefSeq" id="WP_108308963.1">
    <property type="nucleotide sequence ID" value="NZ_CP020921.1"/>
</dbReference>
<sequence length="195" mass="22032">MKRIASILFPLLFVFILSGCNNPVTNGNINPPAQPKKEISSKSVELLFPRENENPVPVLVNLYNSAKKKIDVAIYSFTQPEILKALTNAKKRGVEVRVIVDREQANNNVMKHAVNTLLIDKIPVKVNTHTGLMHLKMSIIDDSIATTGSYNYTKSATDTNDEMFVVIKDPAFAKKCEDYFNKMWNDNMNFRNLTL</sequence>
<evidence type="ECO:0000256" key="4">
    <source>
        <dbReference type="ARBA" id="ARBA00022801"/>
    </source>
</evidence>
<dbReference type="SUPFAM" id="SSF56024">
    <property type="entry name" value="Phospholipase D/nuclease"/>
    <property type="match status" value="1"/>
</dbReference>
<accession>A0A2R4W060</accession>
<dbReference type="InterPro" id="IPR025202">
    <property type="entry name" value="PLD-like_dom"/>
</dbReference>
<feature type="signal peptide" evidence="7">
    <location>
        <begin position="1"/>
        <end position="26"/>
    </location>
</feature>
<dbReference type="AlphaFoldDB" id="A0A2R4W060"/>
<comment type="similarity">
    <text evidence="2">Belongs to the phospholipase D family.</text>
</comment>
<dbReference type="EMBL" id="CP020921">
    <property type="protein sequence ID" value="AWB10142.1"/>
    <property type="molecule type" value="Genomic_DNA"/>
</dbReference>
<protein>
    <recommendedName>
        <fullName evidence="3">phospholipase D</fullName>
        <ecNumber evidence="3">3.1.4.4</ecNumber>
    </recommendedName>
</protein>